<evidence type="ECO:0000256" key="1">
    <source>
        <dbReference type="ARBA" id="ARBA00022801"/>
    </source>
</evidence>
<dbReference type="Proteomes" id="UP000000235">
    <property type="component" value="Chromosome"/>
</dbReference>
<dbReference type="PANTHER" id="PTHR42776">
    <property type="entry name" value="SERINE PEPTIDASE S9 FAMILY MEMBER"/>
    <property type="match status" value="1"/>
</dbReference>
<dbReference type="AlphaFoldDB" id="A4X793"/>
<dbReference type="EMBL" id="CP000667">
    <property type="protein sequence ID" value="ABP54743.1"/>
    <property type="molecule type" value="Genomic_DNA"/>
</dbReference>
<keyword evidence="5" id="KW-1185">Reference proteome</keyword>
<dbReference type="Gene3D" id="2.130.10.10">
    <property type="entry name" value="YVTN repeat-like/Quinoprotein amine dehydrogenase"/>
    <property type="match status" value="1"/>
</dbReference>
<dbReference type="GO" id="GO:0004252">
    <property type="term" value="F:serine-type endopeptidase activity"/>
    <property type="evidence" value="ECO:0007669"/>
    <property type="project" value="TreeGrafter"/>
</dbReference>
<dbReference type="eggNOG" id="COG1506">
    <property type="taxonomic scope" value="Bacteria"/>
</dbReference>
<evidence type="ECO:0000256" key="2">
    <source>
        <dbReference type="SAM" id="MobiDB-lite"/>
    </source>
</evidence>
<evidence type="ECO:0000313" key="5">
    <source>
        <dbReference type="Proteomes" id="UP000000235"/>
    </source>
</evidence>
<feature type="region of interest" description="Disordered" evidence="2">
    <location>
        <begin position="80"/>
        <end position="100"/>
    </location>
</feature>
<evidence type="ECO:0000313" key="4">
    <source>
        <dbReference type="EMBL" id="ABP54743.1"/>
    </source>
</evidence>
<keyword evidence="1" id="KW-0378">Hydrolase</keyword>
<dbReference type="GO" id="GO:0006508">
    <property type="term" value="P:proteolysis"/>
    <property type="evidence" value="ECO:0007669"/>
    <property type="project" value="InterPro"/>
</dbReference>
<dbReference type="KEGG" id="stp:Strop_2293"/>
<accession>A4X793</accession>
<dbReference type="InterPro" id="IPR029058">
    <property type="entry name" value="AB_hydrolase_fold"/>
</dbReference>
<dbReference type="SUPFAM" id="SSF53474">
    <property type="entry name" value="alpha/beta-Hydrolases"/>
    <property type="match status" value="1"/>
</dbReference>
<reference evidence="5" key="1">
    <citation type="journal article" date="2007" name="Proc. Natl. Acad. Sci. U.S.A.">
        <title>Genome sequencing reveals complex secondary metabolome in the marine actinomycete Salinispora tropica.</title>
        <authorList>
            <person name="Udwary D.W."/>
            <person name="Zeigler L."/>
            <person name="Asolkar R.N."/>
            <person name="Singan V."/>
            <person name="Lapidus A."/>
            <person name="Fenical W."/>
            <person name="Jensen P.R."/>
            <person name="Moore B.S."/>
        </authorList>
    </citation>
    <scope>NUCLEOTIDE SEQUENCE [LARGE SCALE GENOMIC DNA]</scope>
    <source>
        <strain evidence="5">ATCC BAA-916 / DSM 44818 / CNB-440</strain>
    </source>
</reference>
<dbReference type="PANTHER" id="PTHR42776:SF27">
    <property type="entry name" value="DIPEPTIDYL PEPTIDASE FAMILY MEMBER 6"/>
    <property type="match status" value="1"/>
</dbReference>
<dbReference type="Gene3D" id="3.40.50.1820">
    <property type="entry name" value="alpha/beta hydrolase"/>
    <property type="match status" value="1"/>
</dbReference>
<feature type="domain" description="Peptidase S9 prolyl oligopeptidase catalytic" evidence="3">
    <location>
        <begin position="376"/>
        <end position="579"/>
    </location>
</feature>
<name>A4X793_SALTO</name>
<evidence type="ECO:0000259" key="3">
    <source>
        <dbReference type="Pfam" id="PF00326"/>
    </source>
</evidence>
<dbReference type="InterPro" id="IPR001375">
    <property type="entry name" value="Peptidase_S9_cat"/>
</dbReference>
<dbReference type="HOGENOM" id="CLU_008615_4_0_11"/>
<sequence>MHIPYAPAFAAQRPERSVEVCLNNGLTQVLAWDRHTDQRRFRTTAPNGVTAYDIEPDGRHFWWFDANPAGIGIWRRQPFRSPATAPETPPAALTGLPPGRQHGIAFDASGRRVAVGIGTDTETRCYVGRPGGPGHLVAAAVGYATVIGLTADGETIALAGRADGDTAISVIRLSDGRLDVVAGSDRRRIWALEFRPDDQSHPQLLVIVETPEHYRVGTWQRDRGIALAAALSYDTEVTAHWYGTDGQVLIQHDHAGRSRLLLADLTKGEVAAINTPPGTILDLTCAPGGEVHYVWTRESVPPQHRVTEPAAATRGAARPAGPAQLTGNAQRSELWTPQPYGRIHSFLATPPGAGPWPTLFLVHGGPYLHDRDAYDPRVELLVRAGYAVVRTNYRGSTGYGPRWQRGFGHRVGLTQLDDLASVRRHLLHRGIAEPGRVGLCGYSWGGYLVLLAMGVAPADWSVGLAVAPIADYPAAYRGTTAALREVDDELFGGGPDDVPQRYRAASPMTYLDQVRGPLFIAAAGDDDRCPPGQVRRYVAALRRRRVPHQLHWMSGGHLGDATSQTHAFDELLRYAGQALRPDRTRVATADGRPYQPTSQGGR</sequence>
<dbReference type="SUPFAM" id="SSF82171">
    <property type="entry name" value="DPP6 N-terminal domain-like"/>
    <property type="match status" value="1"/>
</dbReference>
<proteinExistence type="predicted"/>
<gene>
    <name evidence="4" type="ordered locus">Strop_2293</name>
</gene>
<dbReference type="InterPro" id="IPR015943">
    <property type="entry name" value="WD40/YVTN_repeat-like_dom_sf"/>
</dbReference>
<organism evidence="4 5">
    <name type="scientific">Salinispora tropica (strain ATCC BAA-916 / DSM 44818 / JCM 13857 / NBRC 105044 / CNB-440)</name>
    <dbReference type="NCBI Taxonomy" id="369723"/>
    <lineage>
        <taxon>Bacteria</taxon>
        <taxon>Bacillati</taxon>
        <taxon>Actinomycetota</taxon>
        <taxon>Actinomycetes</taxon>
        <taxon>Micromonosporales</taxon>
        <taxon>Micromonosporaceae</taxon>
        <taxon>Salinispora</taxon>
    </lineage>
</organism>
<dbReference type="STRING" id="369723.Strop_2293"/>
<feature type="compositionally biased region" description="Low complexity" evidence="2">
    <location>
        <begin position="82"/>
        <end position="99"/>
    </location>
</feature>
<protein>
    <submittedName>
        <fullName evidence="4">Peptidase S9, prolyl oligopeptidase active site domain protein</fullName>
    </submittedName>
</protein>
<dbReference type="Pfam" id="PF00326">
    <property type="entry name" value="Peptidase_S9"/>
    <property type="match status" value="1"/>
</dbReference>